<evidence type="ECO:0000256" key="2">
    <source>
        <dbReference type="ARBA" id="ARBA00022695"/>
    </source>
</evidence>
<reference evidence="8 9" key="1">
    <citation type="journal article" date="2021" name="Genome Biol.">
        <title>AFLAP: assembly-free linkage analysis pipeline using k-mers from genome sequencing data.</title>
        <authorList>
            <person name="Fletcher K."/>
            <person name="Zhang L."/>
            <person name="Gil J."/>
            <person name="Han R."/>
            <person name="Cavanaugh K."/>
            <person name="Michelmore R."/>
        </authorList>
    </citation>
    <scope>NUCLEOTIDE SEQUENCE [LARGE SCALE GENOMIC DNA]</scope>
    <source>
        <strain evidence="8 9">SF5</strain>
    </source>
</reference>
<dbReference type="KEGG" id="blac:94344292"/>
<keyword evidence="4" id="KW-0255">Endonuclease</keyword>
<dbReference type="Proteomes" id="UP000294530">
    <property type="component" value="Unassembled WGS sequence"/>
</dbReference>
<dbReference type="InterPro" id="IPR043502">
    <property type="entry name" value="DNA/RNA_pol_sf"/>
</dbReference>
<dbReference type="GO" id="GO:0003964">
    <property type="term" value="F:RNA-directed DNA polymerase activity"/>
    <property type="evidence" value="ECO:0007669"/>
    <property type="project" value="UniProtKB-KW"/>
</dbReference>
<dbReference type="GeneID" id="94344292"/>
<keyword evidence="5" id="KW-0378">Hydrolase</keyword>
<dbReference type="Pfam" id="PF17917">
    <property type="entry name" value="RT_RNaseH"/>
    <property type="match status" value="1"/>
</dbReference>
<proteinExistence type="predicted"/>
<dbReference type="RefSeq" id="XP_067822317.1">
    <property type="nucleotide sequence ID" value="XM_067958621.1"/>
</dbReference>
<dbReference type="AlphaFoldDB" id="A0A976NYP1"/>
<name>A0A976NYP1_BRELC</name>
<evidence type="ECO:0000256" key="6">
    <source>
        <dbReference type="ARBA" id="ARBA00022918"/>
    </source>
</evidence>
<feature type="domain" description="Reverse transcriptase RNase H-like" evidence="7">
    <location>
        <begin position="39"/>
        <end position="81"/>
    </location>
</feature>
<keyword evidence="2" id="KW-0548">Nucleotidyltransferase</keyword>
<evidence type="ECO:0000256" key="5">
    <source>
        <dbReference type="ARBA" id="ARBA00022801"/>
    </source>
</evidence>
<comment type="caution">
    <text evidence="8">The sequence shown here is derived from an EMBL/GenBank/DDBJ whole genome shotgun (WGS) entry which is preliminary data.</text>
</comment>
<sequence length="82" mass="9728">MDAFNFAIGRILYRKEGKTEYPITYFNYKKKPTKSSGTMKQHEENEDPIAYTGRKMKPAELNYPFQGQELFAIMHAFEVWRV</sequence>
<keyword evidence="6" id="KW-0695">RNA-directed DNA polymerase</keyword>
<dbReference type="SUPFAM" id="SSF56672">
    <property type="entry name" value="DNA/RNA polymerases"/>
    <property type="match status" value="1"/>
</dbReference>
<keyword evidence="3" id="KW-0540">Nuclease</keyword>
<gene>
    <name evidence="8" type="ORF">CCR75_000514</name>
</gene>
<accession>A0A976NYP1</accession>
<keyword evidence="9" id="KW-1185">Reference proteome</keyword>
<organism evidence="8 9">
    <name type="scientific">Bremia lactucae</name>
    <name type="common">Lettuce downy mildew</name>
    <dbReference type="NCBI Taxonomy" id="4779"/>
    <lineage>
        <taxon>Eukaryota</taxon>
        <taxon>Sar</taxon>
        <taxon>Stramenopiles</taxon>
        <taxon>Oomycota</taxon>
        <taxon>Peronosporomycetes</taxon>
        <taxon>Peronosporales</taxon>
        <taxon>Peronosporaceae</taxon>
        <taxon>Bremia</taxon>
    </lineage>
</organism>
<dbReference type="EMBL" id="SHOA02000001">
    <property type="protein sequence ID" value="TDH72818.1"/>
    <property type="molecule type" value="Genomic_DNA"/>
</dbReference>
<dbReference type="GO" id="GO:0016787">
    <property type="term" value="F:hydrolase activity"/>
    <property type="evidence" value="ECO:0007669"/>
    <property type="project" value="UniProtKB-KW"/>
</dbReference>
<evidence type="ECO:0000256" key="1">
    <source>
        <dbReference type="ARBA" id="ARBA00022679"/>
    </source>
</evidence>
<evidence type="ECO:0000313" key="8">
    <source>
        <dbReference type="EMBL" id="TDH72818.1"/>
    </source>
</evidence>
<dbReference type="GO" id="GO:0004519">
    <property type="term" value="F:endonuclease activity"/>
    <property type="evidence" value="ECO:0007669"/>
    <property type="project" value="UniProtKB-KW"/>
</dbReference>
<keyword evidence="1" id="KW-0808">Transferase</keyword>
<dbReference type="InterPro" id="IPR041373">
    <property type="entry name" value="RT_RNaseH"/>
</dbReference>
<protein>
    <recommendedName>
        <fullName evidence="7">Reverse transcriptase RNase H-like domain-containing protein</fullName>
    </recommendedName>
</protein>
<evidence type="ECO:0000256" key="3">
    <source>
        <dbReference type="ARBA" id="ARBA00022722"/>
    </source>
</evidence>
<evidence type="ECO:0000259" key="7">
    <source>
        <dbReference type="Pfam" id="PF17917"/>
    </source>
</evidence>
<dbReference type="OrthoDB" id="161002at2759"/>
<evidence type="ECO:0000256" key="4">
    <source>
        <dbReference type="ARBA" id="ARBA00022759"/>
    </source>
</evidence>
<evidence type="ECO:0000313" key="9">
    <source>
        <dbReference type="Proteomes" id="UP000294530"/>
    </source>
</evidence>